<dbReference type="Gramene" id="AET6Gv20658000.4">
    <property type="protein sequence ID" value="AET6Gv20658000.4"/>
    <property type="gene ID" value="AET6Gv20658000"/>
</dbReference>
<reference evidence="2" key="4">
    <citation type="submission" date="2019-03" db="UniProtKB">
        <authorList>
            <consortium name="EnsemblPlants"/>
        </authorList>
    </citation>
    <scope>IDENTIFICATION</scope>
</reference>
<proteinExistence type="predicted"/>
<accession>A0A453P9C3</accession>
<reference evidence="2" key="3">
    <citation type="journal article" date="2017" name="Nature">
        <title>Genome sequence of the progenitor of the wheat D genome Aegilops tauschii.</title>
        <authorList>
            <person name="Luo M.C."/>
            <person name="Gu Y.Q."/>
            <person name="Puiu D."/>
            <person name="Wang H."/>
            <person name="Twardziok S.O."/>
            <person name="Deal K.R."/>
            <person name="Huo N."/>
            <person name="Zhu T."/>
            <person name="Wang L."/>
            <person name="Wang Y."/>
            <person name="McGuire P.E."/>
            <person name="Liu S."/>
            <person name="Long H."/>
            <person name="Ramasamy R.K."/>
            <person name="Rodriguez J.C."/>
            <person name="Van S.L."/>
            <person name="Yuan L."/>
            <person name="Wang Z."/>
            <person name="Xia Z."/>
            <person name="Xiao L."/>
            <person name="Anderson O.D."/>
            <person name="Ouyang S."/>
            <person name="Liang Y."/>
            <person name="Zimin A.V."/>
            <person name="Pertea G."/>
            <person name="Qi P."/>
            <person name="Bennetzen J.L."/>
            <person name="Dai X."/>
            <person name="Dawson M.W."/>
            <person name="Muller H.G."/>
            <person name="Kugler K."/>
            <person name="Rivarola-Duarte L."/>
            <person name="Spannagl M."/>
            <person name="Mayer K.F.X."/>
            <person name="Lu F.H."/>
            <person name="Bevan M.W."/>
            <person name="Leroy P."/>
            <person name="Li P."/>
            <person name="You F.M."/>
            <person name="Sun Q."/>
            <person name="Liu Z."/>
            <person name="Lyons E."/>
            <person name="Wicker T."/>
            <person name="Salzberg S.L."/>
            <person name="Devos K.M."/>
            <person name="Dvorak J."/>
        </authorList>
    </citation>
    <scope>NUCLEOTIDE SEQUENCE [LARGE SCALE GENOMIC DNA]</scope>
    <source>
        <strain evidence="2">cv. AL8/78</strain>
    </source>
</reference>
<dbReference type="EnsemblPlants" id="AET6Gv20658000.1">
    <property type="protein sequence ID" value="AET6Gv20658000.1"/>
    <property type="gene ID" value="AET6Gv20658000"/>
</dbReference>
<dbReference type="GO" id="GO:0006351">
    <property type="term" value="P:DNA-templated transcription"/>
    <property type="evidence" value="ECO:0007669"/>
    <property type="project" value="InterPro"/>
</dbReference>
<dbReference type="InterPro" id="IPR001529">
    <property type="entry name" value="Zn_ribbon_RPB9"/>
</dbReference>
<reference evidence="3" key="2">
    <citation type="journal article" date="2017" name="Nat. Plants">
        <title>The Aegilops tauschii genome reveals multiple impacts of transposons.</title>
        <authorList>
            <person name="Zhao G."/>
            <person name="Zou C."/>
            <person name="Li K."/>
            <person name="Wang K."/>
            <person name="Li T."/>
            <person name="Gao L."/>
            <person name="Zhang X."/>
            <person name="Wang H."/>
            <person name="Yang Z."/>
            <person name="Liu X."/>
            <person name="Jiang W."/>
            <person name="Mao L."/>
            <person name="Kong X."/>
            <person name="Jiao Y."/>
            <person name="Jia J."/>
        </authorList>
    </citation>
    <scope>NUCLEOTIDE SEQUENCE [LARGE SCALE GENOMIC DNA]</scope>
    <source>
        <strain evidence="3">cv. AL8/78</strain>
    </source>
</reference>
<dbReference type="EnsemblPlants" id="AET6Gv20658000.4">
    <property type="protein sequence ID" value="AET6Gv20658000.4"/>
    <property type="gene ID" value="AET6Gv20658000"/>
</dbReference>
<sequence length="68" mass="7755">MDFCPACGMLLQIQPATGGHRLRLFCPTCPYVCPIKNKVCPRTQFRFLVPRVFLLWCLGRVVLTCLLV</sequence>
<feature type="domain" description="DNA-directed RNA polymerase II subunit RPB9-like zinc ribbon" evidence="1">
    <location>
        <begin position="2"/>
        <end position="49"/>
    </location>
</feature>
<evidence type="ECO:0000313" key="3">
    <source>
        <dbReference type="Proteomes" id="UP000015105"/>
    </source>
</evidence>
<organism evidence="2 3">
    <name type="scientific">Aegilops tauschii subsp. strangulata</name>
    <name type="common">Goatgrass</name>
    <dbReference type="NCBI Taxonomy" id="200361"/>
    <lineage>
        <taxon>Eukaryota</taxon>
        <taxon>Viridiplantae</taxon>
        <taxon>Streptophyta</taxon>
        <taxon>Embryophyta</taxon>
        <taxon>Tracheophyta</taxon>
        <taxon>Spermatophyta</taxon>
        <taxon>Magnoliopsida</taxon>
        <taxon>Liliopsida</taxon>
        <taxon>Poales</taxon>
        <taxon>Poaceae</taxon>
        <taxon>BOP clade</taxon>
        <taxon>Pooideae</taxon>
        <taxon>Triticodae</taxon>
        <taxon>Triticeae</taxon>
        <taxon>Triticinae</taxon>
        <taxon>Aegilops</taxon>
    </lineage>
</organism>
<dbReference type="AlphaFoldDB" id="A0A453P9C3"/>
<dbReference type="SMART" id="SM00661">
    <property type="entry name" value="RPOL9"/>
    <property type="match status" value="1"/>
</dbReference>
<dbReference type="Gramene" id="AET6Gv20658000.1">
    <property type="protein sequence ID" value="AET6Gv20658000.1"/>
    <property type="gene ID" value="AET6Gv20658000"/>
</dbReference>
<reference evidence="2" key="5">
    <citation type="journal article" date="2021" name="G3 (Bethesda)">
        <title>Aegilops tauschii genome assembly Aet v5.0 features greater sequence contiguity and improved annotation.</title>
        <authorList>
            <person name="Wang L."/>
            <person name="Zhu T."/>
            <person name="Rodriguez J.C."/>
            <person name="Deal K.R."/>
            <person name="Dubcovsky J."/>
            <person name="McGuire P.E."/>
            <person name="Lux T."/>
            <person name="Spannagl M."/>
            <person name="Mayer K.F.X."/>
            <person name="Baldrich P."/>
            <person name="Meyers B.C."/>
            <person name="Huo N."/>
            <person name="Gu Y.Q."/>
            <person name="Zhou H."/>
            <person name="Devos K.M."/>
            <person name="Bennetzen J.L."/>
            <person name="Unver T."/>
            <person name="Budak H."/>
            <person name="Gulick P.J."/>
            <person name="Galiba G."/>
            <person name="Kalapos B."/>
            <person name="Nelson D.R."/>
            <person name="Li P."/>
            <person name="You F.M."/>
            <person name="Luo M.C."/>
            <person name="Dvorak J."/>
        </authorList>
    </citation>
    <scope>NUCLEOTIDE SEQUENCE [LARGE SCALE GENOMIC DNA]</scope>
    <source>
        <strain evidence="2">cv. AL8/78</strain>
    </source>
</reference>
<protein>
    <recommendedName>
        <fullName evidence="1">DNA-directed RNA polymerase II subunit RPB9-like zinc ribbon domain-containing protein</fullName>
    </recommendedName>
</protein>
<dbReference type="Proteomes" id="UP000015105">
    <property type="component" value="Chromosome 6D"/>
</dbReference>
<reference evidence="3" key="1">
    <citation type="journal article" date="2014" name="Science">
        <title>Ancient hybridizations among the ancestral genomes of bread wheat.</title>
        <authorList>
            <consortium name="International Wheat Genome Sequencing Consortium,"/>
            <person name="Marcussen T."/>
            <person name="Sandve S.R."/>
            <person name="Heier L."/>
            <person name="Spannagl M."/>
            <person name="Pfeifer M."/>
            <person name="Jakobsen K.S."/>
            <person name="Wulff B.B."/>
            <person name="Steuernagel B."/>
            <person name="Mayer K.F."/>
            <person name="Olsen O.A."/>
        </authorList>
    </citation>
    <scope>NUCLEOTIDE SEQUENCE [LARGE SCALE GENOMIC DNA]</scope>
    <source>
        <strain evidence="3">cv. AL8/78</strain>
    </source>
</reference>
<evidence type="ECO:0000259" key="1">
    <source>
        <dbReference type="SMART" id="SM00661"/>
    </source>
</evidence>
<name>A0A453P9C3_AEGTS</name>
<dbReference type="Pfam" id="PF14803">
    <property type="entry name" value="Zn_ribbon_Nudix"/>
    <property type="match status" value="1"/>
</dbReference>
<keyword evidence="3" id="KW-1185">Reference proteome</keyword>
<evidence type="ECO:0000313" key="2">
    <source>
        <dbReference type="EnsemblPlants" id="AET6Gv20658000.4"/>
    </source>
</evidence>
<dbReference type="InterPro" id="IPR029401">
    <property type="entry name" value="Nudix_N"/>
</dbReference>